<keyword evidence="3" id="KW-1185">Reference proteome</keyword>
<dbReference type="EMBL" id="CAXDID020000307">
    <property type="protein sequence ID" value="CAL6074324.1"/>
    <property type="molecule type" value="Genomic_DNA"/>
</dbReference>
<dbReference type="Proteomes" id="UP001642409">
    <property type="component" value="Unassembled WGS sequence"/>
</dbReference>
<evidence type="ECO:0000313" key="2">
    <source>
        <dbReference type="EMBL" id="CAL6074324.1"/>
    </source>
</evidence>
<evidence type="ECO:0000313" key="3">
    <source>
        <dbReference type="Proteomes" id="UP001642409"/>
    </source>
</evidence>
<dbReference type="EMBL" id="CATOUU010000096">
    <property type="protein sequence ID" value="CAI9916293.1"/>
    <property type="molecule type" value="Genomic_DNA"/>
</dbReference>
<name>A0AA86NBR4_9EUKA</name>
<accession>A0AA86NBR4</accession>
<reference evidence="1" key="1">
    <citation type="submission" date="2023-06" db="EMBL/GenBank/DDBJ databases">
        <authorList>
            <person name="Kurt Z."/>
        </authorList>
    </citation>
    <scope>NUCLEOTIDE SEQUENCE</scope>
</reference>
<comment type="caution">
    <text evidence="1">The sequence shown here is derived from an EMBL/GenBank/DDBJ whole genome shotgun (WGS) entry which is preliminary data.</text>
</comment>
<sequence length="139" mass="16365">MELTMQNNKTQTQMLLIYCNIYCKGFAFKSIVFIRVMTLFPALNLEALRVAADTLVPRFIPAIPKIIKLLRSTILVQVPNQLRLIIELNLNTFIHFIIKQNKFIFLQFYSQLQNIDSYMYRSKELMKTSFLNVSYDQSN</sequence>
<gene>
    <name evidence="1" type="ORF">HINF_LOCUS3938</name>
    <name evidence="2" type="ORF">HINF_LOCUS56646</name>
</gene>
<organism evidence="1">
    <name type="scientific">Hexamita inflata</name>
    <dbReference type="NCBI Taxonomy" id="28002"/>
    <lineage>
        <taxon>Eukaryota</taxon>
        <taxon>Metamonada</taxon>
        <taxon>Diplomonadida</taxon>
        <taxon>Hexamitidae</taxon>
        <taxon>Hexamitinae</taxon>
        <taxon>Hexamita</taxon>
    </lineage>
</organism>
<evidence type="ECO:0000313" key="1">
    <source>
        <dbReference type="EMBL" id="CAI9916293.1"/>
    </source>
</evidence>
<protein>
    <submittedName>
        <fullName evidence="2">Hypothetical_protein</fullName>
    </submittedName>
</protein>
<reference evidence="2 3" key="2">
    <citation type="submission" date="2024-07" db="EMBL/GenBank/DDBJ databases">
        <authorList>
            <person name="Akdeniz Z."/>
        </authorList>
    </citation>
    <scope>NUCLEOTIDE SEQUENCE [LARGE SCALE GENOMIC DNA]</scope>
</reference>
<proteinExistence type="predicted"/>
<dbReference type="AlphaFoldDB" id="A0AA86NBR4"/>